<gene>
    <name evidence="9" type="primary">BUB1B</name>
</gene>
<dbReference type="InterPro" id="IPR011990">
    <property type="entry name" value="TPR-like_helical_dom_sf"/>
</dbReference>
<feature type="domain" description="BUB1 N-terminal" evidence="7">
    <location>
        <begin position="49"/>
        <end position="218"/>
    </location>
</feature>
<feature type="region of interest" description="Disordered" evidence="5">
    <location>
        <begin position="627"/>
        <end position="653"/>
    </location>
</feature>
<dbReference type="SUPFAM" id="SSF48452">
    <property type="entry name" value="TPR-like"/>
    <property type="match status" value="1"/>
</dbReference>
<dbReference type="InParanoid" id="A0A6P8RTU9"/>
<evidence type="ECO:0000256" key="1">
    <source>
        <dbReference type="ARBA" id="ARBA00004629"/>
    </source>
</evidence>
<dbReference type="FunCoup" id="A0A6P8RTU9">
    <property type="interactions" value="896"/>
</dbReference>
<dbReference type="InterPro" id="IPR011009">
    <property type="entry name" value="Kinase-like_dom_sf"/>
</dbReference>
<dbReference type="AlphaFoldDB" id="A0A6P8RTU9"/>
<feature type="compositionally biased region" description="Basic and acidic residues" evidence="5">
    <location>
        <begin position="629"/>
        <end position="646"/>
    </location>
</feature>
<dbReference type="Gene3D" id="1.10.510.10">
    <property type="entry name" value="Transferase(Phosphotransferase) domain 1"/>
    <property type="match status" value="1"/>
</dbReference>
<dbReference type="Proteomes" id="UP000515159">
    <property type="component" value="Chromosome 7"/>
</dbReference>
<feature type="compositionally biased region" description="Polar residues" evidence="5">
    <location>
        <begin position="440"/>
        <end position="458"/>
    </location>
</feature>
<reference evidence="9" key="1">
    <citation type="submission" date="2025-08" db="UniProtKB">
        <authorList>
            <consortium name="RefSeq"/>
        </authorList>
    </citation>
    <scope>IDENTIFICATION</scope>
</reference>
<dbReference type="RefSeq" id="XP_033808954.1">
    <property type="nucleotide sequence ID" value="XM_033953063.1"/>
</dbReference>
<keyword evidence="3" id="KW-0995">Kinetochore</keyword>
<name>A0A6P8RTU9_GEOSA</name>
<feature type="compositionally biased region" description="Basic and acidic residues" evidence="5">
    <location>
        <begin position="351"/>
        <end position="367"/>
    </location>
</feature>
<dbReference type="InterPro" id="IPR013212">
    <property type="entry name" value="Mad3/Bub1_I"/>
</dbReference>
<sequence length="1049" mass="118680">MAQGGDEWELSKENVQPLRQGRVMSTLQDVLTRQENASHLAMQQQKQAFELEIRFYSGEDPLDVWDRYINWTEQTFPQGGKESNLSLLLERAVKVFHEEKRYYGDPRYLNLWLKFKNFCSEPLDLYSYLHSQGIGTSQALLYITWAEEYEARGNKKKADAIFQEGLQCKAKPLNKLQCHHRQFQTRVAQQVLQGISEEGGADAADAGFLETSDPQRVFLAVLKGKGKKKQAPVNRTTDVVKPLNVQLPPPQQVPGSSRFKVFDENVVTTPGAELHSLTPQPWAALPPAKAKENEQRAGPWNSGRHPHSSHVLEVTSSLPSFIPYVEESAQPAITPCKINPTINGVLSARKPGKEKDPLQRVQSHPEEKEQKVMYYKDKVCAGVEEFSFEEIRAETYLKKMRKKREEELQAREQRRVELVQKVQEMERLLNEMKNKEDQNLVEQPTQMSEPHAMVSSSPDVLKSPEQQNKDAVFSHIVLDPENSPAYKSLSLLPSSVRDSKLQLKQQDQDQLCSLDLDLCASTLSGPMPISFTVFDELLPENHPNRVPVPCARRPLAPVSKPQVPIIPKGGGVMPEVSDDLAGIEPLNEEAIVTEHNDKTLFPIPEDTCDFMRAACVVSTPFHGVTAQRVESEPDSGRTINETERQPLGEQTPKCVDSSFNQALGVKKLSPILEVSQEDTRSSVSSSASSVSNTFVDHVQISEELVSTHCRASITNKTVFCFPEDELLVVCCGELHRQLLKPFQNLFSSSTNFHQETELMPMIQEETNLKLGSENYCIKQEVVVDEANKIYLGALDTATDAMVAIKVDSQPIPWDFYINLQLKERLGVLYQEEFQKCNCFLYQNGCIMLYEELTSISVWSIIQNYVTIHENYIMVLVYHLLRLVEKLHTAEIVHGNLHPEILFLGFGIGAIVSCNKNISILKLVDFTHSVDMRLQPLSSLNGFPIIETQQAQQILSESSSPYQVDLLGIAEIVHLLLLCEHLQVHQEDFKWKLSKIIPKYLNSELWARFFETILNADGKSTVSVLRELGEEMKPSDSVYQDLRNFISFLV</sequence>
<evidence type="ECO:0000259" key="6">
    <source>
        <dbReference type="PROSITE" id="PS50011"/>
    </source>
</evidence>
<dbReference type="FunFam" id="1.25.40.430:FF:000002">
    <property type="entry name" value="mitotic checkpoint serine/threonine-protein kinase BUB1 beta"/>
    <property type="match status" value="1"/>
</dbReference>
<dbReference type="GO" id="GO:0005524">
    <property type="term" value="F:ATP binding"/>
    <property type="evidence" value="ECO:0007669"/>
    <property type="project" value="InterPro"/>
</dbReference>
<dbReference type="GO" id="GO:0005634">
    <property type="term" value="C:nucleus"/>
    <property type="evidence" value="ECO:0007669"/>
    <property type="project" value="TreeGrafter"/>
</dbReference>
<dbReference type="Pfam" id="PF08311">
    <property type="entry name" value="Mad3_BUB1_I"/>
    <property type="match status" value="1"/>
</dbReference>
<evidence type="ECO:0000313" key="8">
    <source>
        <dbReference type="Proteomes" id="UP000515159"/>
    </source>
</evidence>
<dbReference type="PROSITE" id="PS50011">
    <property type="entry name" value="PROTEIN_KINASE_DOM"/>
    <property type="match status" value="1"/>
</dbReference>
<keyword evidence="9" id="KW-0808">Transferase</keyword>
<protein>
    <submittedName>
        <fullName evidence="9">Mitotic checkpoint serine/threonine-protein kinase BUB1 beta isoform X1</fullName>
    </submittedName>
</protein>
<dbReference type="InterPro" id="IPR015661">
    <property type="entry name" value="Bub1/Mad3"/>
</dbReference>
<feature type="region of interest" description="Disordered" evidence="5">
    <location>
        <begin position="347"/>
        <end position="367"/>
    </location>
</feature>
<dbReference type="SMART" id="SM00777">
    <property type="entry name" value="Mad3_BUB1_I"/>
    <property type="match status" value="1"/>
</dbReference>
<dbReference type="GO" id="GO:0007094">
    <property type="term" value="P:mitotic spindle assembly checkpoint signaling"/>
    <property type="evidence" value="ECO:0007669"/>
    <property type="project" value="InterPro"/>
</dbReference>
<dbReference type="GeneID" id="117364155"/>
<keyword evidence="8" id="KW-1185">Reference proteome</keyword>
<dbReference type="KEGG" id="gsh:117364155"/>
<keyword evidence="9" id="KW-0418">Kinase</keyword>
<dbReference type="GO" id="GO:0051754">
    <property type="term" value="P:meiotic sister chromatid cohesion, centromeric"/>
    <property type="evidence" value="ECO:0007669"/>
    <property type="project" value="TreeGrafter"/>
</dbReference>
<dbReference type="PANTHER" id="PTHR14030:SF25">
    <property type="entry name" value="MITOTIC CHECKPOINT SERINE_THREONINE-PROTEIN KINASE BUB1 BETA"/>
    <property type="match status" value="1"/>
</dbReference>
<evidence type="ECO:0000256" key="5">
    <source>
        <dbReference type="SAM" id="MobiDB-lite"/>
    </source>
</evidence>
<dbReference type="PANTHER" id="PTHR14030">
    <property type="entry name" value="MITOTIC CHECKPOINT SERINE/THREONINE-PROTEIN KINASE BUB1"/>
    <property type="match status" value="1"/>
</dbReference>
<dbReference type="GO" id="GO:0000776">
    <property type="term" value="C:kinetochore"/>
    <property type="evidence" value="ECO:0007669"/>
    <property type="project" value="UniProtKB-KW"/>
</dbReference>
<keyword evidence="2" id="KW-0158">Chromosome</keyword>
<evidence type="ECO:0000259" key="7">
    <source>
        <dbReference type="PROSITE" id="PS51489"/>
    </source>
</evidence>
<evidence type="ECO:0000256" key="2">
    <source>
        <dbReference type="ARBA" id="ARBA00022454"/>
    </source>
</evidence>
<dbReference type="CDD" id="cd22249">
    <property type="entry name" value="UDM1_RNF168_RNF169-like"/>
    <property type="match status" value="1"/>
</dbReference>
<proteinExistence type="predicted"/>
<dbReference type="OrthoDB" id="248495at2759"/>
<organism evidence="8 9">
    <name type="scientific">Geotrypetes seraphini</name>
    <name type="common">Gaboon caecilian</name>
    <name type="synonym">Caecilia seraphini</name>
    <dbReference type="NCBI Taxonomy" id="260995"/>
    <lineage>
        <taxon>Eukaryota</taxon>
        <taxon>Metazoa</taxon>
        <taxon>Chordata</taxon>
        <taxon>Craniata</taxon>
        <taxon>Vertebrata</taxon>
        <taxon>Euteleostomi</taxon>
        <taxon>Amphibia</taxon>
        <taxon>Gymnophiona</taxon>
        <taxon>Geotrypetes</taxon>
    </lineage>
</organism>
<dbReference type="InterPro" id="IPR000719">
    <property type="entry name" value="Prot_kinase_dom"/>
</dbReference>
<dbReference type="GO" id="GO:0004672">
    <property type="term" value="F:protein kinase activity"/>
    <property type="evidence" value="ECO:0007669"/>
    <property type="project" value="InterPro"/>
</dbReference>
<evidence type="ECO:0000256" key="4">
    <source>
        <dbReference type="ARBA" id="ARBA00023328"/>
    </source>
</evidence>
<dbReference type="CTD" id="701"/>
<evidence type="ECO:0000313" key="9">
    <source>
        <dbReference type="RefSeq" id="XP_033808954.1"/>
    </source>
</evidence>
<keyword evidence="4" id="KW-0137">Centromere</keyword>
<dbReference type="SUPFAM" id="SSF56112">
    <property type="entry name" value="Protein kinase-like (PK-like)"/>
    <property type="match status" value="1"/>
</dbReference>
<accession>A0A6P8RTU9</accession>
<feature type="domain" description="Protein kinase" evidence="6">
    <location>
        <begin position="775"/>
        <end position="1049"/>
    </location>
</feature>
<feature type="region of interest" description="Disordered" evidence="5">
    <location>
        <begin position="435"/>
        <end position="465"/>
    </location>
</feature>
<evidence type="ECO:0000256" key="3">
    <source>
        <dbReference type="ARBA" id="ARBA00022838"/>
    </source>
</evidence>
<dbReference type="PROSITE" id="PS51489">
    <property type="entry name" value="BUB1_N"/>
    <property type="match status" value="1"/>
</dbReference>
<dbReference type="Gene3D" id="1.25.40.430">
    <property type="match status" value="1"/>
</dbReference>
<comment type="subcellular location">
    <subcellularLocation>
        <location evidence="1">Chromosome</location>
        <location evidence="1">Centromere</location>
        <location evidence="1">Kinetochore</location>
    </subcellularLocation>
</comment>